<dbReference type="SUPFAM" id="SSF55073">
    <property type="entry name" value="Nucleotide cyclase"/>
    <property type="match status" value="1"/>
</dbReference>
<dbReference type="Gene3D" id="3.30.70.270">
    <property type="match status" value="1"/>
</dbReference>
<accession>A0A1H3P4G1</accession>
<feature type="transmembrane region" description="Helical" evidence="2">
    <location>
        <begin position="107"/>
        <end position="125"/>
    </location>
</feature>
<dbReference type="InterPro" id="IPR029787">
    <property type="entry name" value="Nucleotide_cyclase"/>
</dbReference>
<feature type="transmembrane region" description="Helical" evidence="2">
    <location>
        <begin position="132"/>
        <end position="153"/>
    </location>
</feature>
<protein>
    <submittedName>
        <fullName evidence="4">Diguanylate cyclase (GGDEF) domain-containing protein</fullName>
    </submittedName>
</protein>
<feature type="transmembrane region" description="Helical" evidence="2">
    <location>
        <begin position="270"/>
        <end position="290"/>
    </location>
</feature>
<dbReference type="PANTHER" id="PTHR46663">
    <property type="entry name" value="DIGUANYLATE CYCLASE DGCT-RELATED"/>
    <property type="match status" value="1"/>
</dbReference>
<dbReference type="CDD" id="cd01949">
    <property type="entry name" value="GGDEF"/>
    <property type="match status" value="1"/>
</dbReference>
<dbReference type="PROSITE" id="PS50887">
    <property type="entry name" value="GGDEF"/>
    <property type="match status" value="1"/>
</dbReference>
<dbReference type="Proteomes" id="UP000242415">
    <property type="component" value="Unassembled WGS sequence"/>
</dbReference>
<dbReference type="PANTHER" id="PTHR46663:SF2">
    <property type="entry name" value="GGDEF DOMAIN-CONTAINING PROTEIN"/>
    <property type="match status" value="1"/>
</dbReference>
<evidence type="ECO:0000256" key="1">
    <source>
        <dbReference type="SAM" id="MobiDB-lite"/>
    </source>
</evidence>
<reference evidence="5" key="1">
    <citation type="submission" date="2016-10" db="EMBL/GenBank/DDBJ databases">
        <authorList>
            <person name="Varghese N."/>
            <person name="Submissions S."/>
        </authorList>
    </citation>
    <scope>NUCLEOTIDE SEQUENCE [LARGE SCALE GENOMIC DNA]</scope>
    <source>
        <strain evidence="5">DSM 45245</strain>
    </source>
</reference>
<dbReference type="InterPro" id="IPR052163">
    <property type="entry name" value="DGC-Regulatory_Protein"/>
</dbReference>
<dbReference type="Pfam" id="PF00990">
    <property type="entry name" value="GGDEF"/>
    <property type="match status" value="1"/>
</dbReference>
<dbReference type="NCBIfam" id="TIGR00254">
    <property type="entry name" value="GGDEF"/>
    <property type="match status" value="1"/>
</dbReference>
<dbReference type="STRING" id="405436.SAMN05444365_104319"/>
<sequence>MEPQPVRKRVEGSRGGALTPPPRGFTWYAALTVTAVAGHHLLPATARPLSYSLISATTLLPLGLLVRRSARHARLPWALVLVAMTLLAAGSWITAADGGRLREVGDQVVTAGHTVLLLGALALVLMRGRNDIGGLIDTGVALMGLGSLLWAGLLQPRLAEARMPLGTQVALLVTIFVLSGVLGALSRLWFVGGRRLLTLHLLVYALLIALVGNTALALTTGSMTADRPRWVETLFLIAYLCVGSAALHPSAHELSRPGPAPVDRLSGGRLIFLGAAMVANPVLGGGRQLLGLPADGLLIAVGTLAVAPFVMLRIHRLSVERQQAEHALVHQATHDALTGLPNRAELLSRLSAALDREGRAGHPRVVLLFCDLDGFKGVNDRFGHAAGDALLREVATRLRTRLPHGDTVARYGGDEFLILSENASAAAITGLHSQIDDALATPIRLGGEPVRIRASVGAVVSDGATDADELVRRADESMYRAKPQRRPTPVHPTR</sequence>
<feature type="transmembrane region" description="Helical" evidence="2">
    <location>
        <begin position="197"/>
        <end position="218"/>
    </location>
</feature>
<dbReference type="RefSeq" id="WP_091556398.1">
    <property type="nucleotide sequence ID" value="NZ_FNPH01000004.1"/>
</dbReference>
<evidence type="ECO:0000313" key="4">
    <source>
        <dbReference type="EMBL" id="SDY95958.1"/>
    </source>
</evidence>
<dbReference type="OrthoDB" id="23692at2"/>
<organism evidence="4 5">
    <name type="scientific">Micromonospora pattaloongensis</name>
    <dbReference type="NCBI Taxonomy" id="405436"/>
    <lineage>
        <taxon>Bacteria</taxon>
        <taxon>Bacillati</taxon>
        <taxon>Actinomycetota</taxon>
        <taxon>Actinomycetes</taxon>
        <taxon>Micromonosporales</taxon>
        <taxon>Micromonosporaceae</taxon>
        <taxon>Micromonospora</taxon>
    </lineage>
</organism>
<feature type="transmembrane region" description="Helical" evidence="2">
    <location>
        <begin position="165"/>
        <end position="185"/>
    </location>
</feature>
<feature type="region of interest" description="Disordered" evidence="1">
    <location>
        <begin position="474"/>
        <end position="494"/>
    </location>
</feature>
<dbReference type="AlphaFoldDB" id="A0A1H3P4G1"/>
<feature type="domain" description="GGDEF" evidence="3">
    <location>
        <begin position="363"/>
        <end position="494"/>
    </location>
</feature>
<feature type="transmembrane region" description="Helical" evidence="2">
    <location>
        <begin position="296"/>
        <end position="314"/>
    </location>
</feature>
<keyword evidence="2" id="KW-1133">Transmembrane helix</keyword>
<dbReference type="InterPro" id="IPR000160">
    <property type="entry name" value="GGDEF_dom"/>
</dbReference>
<gene>
    <name evidence="4" type="ORF">SAMN05444365_104319</name>
</gene>
<dbReference type="EMBL" id="FNPH01000004">
    <property type="protein sequence ID" value="SDY95958.1"/>
    <property type="molecule type" value="Genomic_DNA"/>
</dbReference>
<evidence type="ECO:0000259" key="3">
    <source>
        <dbReference type="PROSITE" id="PS50887"/>
    </source>
</evidence>
<keyword evidence="2" id="KW-0812">Transmembrane</keyword>
<keyword evidence="5" id="KW-1185">Reference proteome</keyword>
<proteinExistence type="predicted"/>
<dbReference type="InterPro" id="IPR043128">
    <property type="entry name" value="Rev_trsase/Diguanyl_cyclase"/>
</dbReference>
<feature type="transmembrane region" description="Helical" evidence="2">
    <location>
        <begin position="78"/>
        <end position="95"/>
    </location>
</feature>
<evidence type="ECO:0000313" key="5">
    <source>
        <dbReference type="Proteomes" id="UP000242415"/>
    </source>
</evidence>
<keyword evidence="2" id="KW-0472">Membrane</keyword>
<dbReference type="SMART" id="SM00267">
    <property type="entry name" value="GGDEF"/>
    <property type="match status" value="1"/>
</dbReference>
<evidence type="ECO:0000256" key="2">
    <source>
        <dbReference type="SAM" id="Phobius"/>
    </source>
</evidence>
<name>A0A1H3P4G1_9ACTN</name>